<dbReference type="EMBL" id="JAZHOG010000005">
    <property type="protein sequence ID" value="MEJ8567803.1"/>
    <property type="molecule type" value="Genomic_DNA"/>
</dbReference>
<gene>
    <name evidence="6" type="ORF">V3330_09215</name>
</gene>
<feature type="active site" description="Schiff-base intermediate with substrate" evidence="4">
    <location>
        <position position="167"/>
    </location>
</feature>
<dbReference type="GO" id="GO:0008747">
    <property type="term" value="F:N-acetylneuraminate lyase activity"/>
    <property type="evidence" value="ECO:0007669"/>
    <property type="project" value="UniProtKB-EC"/>
</dbReference>
<evidence type="ECO:0000313" key="6">
    <source>
        <dbReference type="EMBL" id="MEJ8567803.1"/>
    </source>
</evidence>
<dbReference type="EC" id="4.2.1.41" evidence="6"/>
<dbReference type="EC" id="4.3.3.7" evidence="6"/>
<dbReference type="GO" id="GO:0008840">
    <property type="term" value="F:4-hydroxy-tetrahydrodipicolinate synthase activity"/>
    <property type="evidence" value="ECO:0007669"/>
    <property type="project" value="UniProtKB-EC"/>
</dbReference>
<dbReference type="AlphaFoldDB" id="A0AAW9RCC9"/>
<comment type="similarity">
    <text evidence="1 3">Belongs to the DapA family.</text>
</comment>
<keyword evidence="7" id="KW-1185">Reference proteome</keyword>
<reference evidence="6 7" key="1">
    <citation type="submission" date="2024-02" db="EMBL/GenBank/DDBJ databases">
        <title>A novel Wenzhouxiangellaceae bacterium, isolated from coastal sediments.</title>
        <authorList>
            <person name="Du Z.-J."/>
            <person name="Ye Y.-Q."/>
            <person name="Zhang X.-Y."/>
        </authorList>
    </citation>
    <scope>NUCLEOTIDE SEQUENCE [LARGE SCALE GENOMIC DNA]</scope>
    <source>
        <strain evidence="6 7">CH-27</strain>
    </source>
</reference>
<dbReference type="PANTHER" id="PTHR12128">
    <property type="entry name" value="DIHYDRODIPICOLINATE SYNTHASE"/>
    <property type="match status" value="1"/>
</dbReference>
<dbReference type="CDD" id="cd00408">
    <property type="entry name" value="DHDPS-like"/>
    <property type="match status" value="1"/>
</dbReference>
<evidence type="ECO:0000256" key="5">
    <source>
        <dbReference type="PIRSR" id="PIRSR001365-2"/>
    </source>
</evidence>
<feature type="active site" description="Proton donor/acceptor" evidence="4">
    <location>
        <position position="139"/>
    </location>
</feature>
<dbReference type="PRINTS" id="PR00146">
    <property type="entry name" value="DHPICSNTHASE"/>
</dbReference>
<dbReference type="PIRSF" id="PIRSF001365">
    <property type="entry name" value="DHDPS"/>
    <property type="match status" value="1"/>
</dbReference>
<evidence type="ECO:0000256" key="1">
    <source>
        <dbReference type="ARBA" id="ARBA00007592"/>
    </source>
</evidence>
<dbReference type="InterPro" id="IPR002220">
    <property type="entry name" value="DapA-like"/>
</dbReference>
<keyword evidence="2 3" id="KW-0456">Lyase</keyword>
<evidence type="ECO:0000256" key="3">
    <source>
        <dbReference type="PIRNR" id="PIRNR001365"/>
    </source>
</evidence>
<protein>
    <submittedName>
        <fullName evidence="6">Dihydrodipicolinate synthase family protein</fullName>
        <ecNumber evidence="6">4.1.3.3</ecNumber>
        <ecNumber evidence="6">4.2.1.41</ecNumber>
        <ecNumber evidence="6">4.3.3.7</ecNumber>
    </submittedName>
</protein>
<feature type="binding site" evidence="5">
    <location>
        <position position="211"/>
    </location>
    <ligand>
        <name>pyruvate</name>
        <dbReference type="ChEBI" id="CHEBI:15361"/>
    </ligand>
</feature>
<evidence type="ECO:0000256" key="2">
    <source>
        <dbReference type="ARBA" id="ARBA00023239"/>
    </source>
</evidence>
<organism evidence="6 7">
    <name type="scientific">Elongatibacter sediminis</name>
    <dbReference type="NCBI Taxonomy" id="3119006"/>
    <lineage>
        <taxon>Bacteria</taxon>
        <taxon>Pseudomonadati</taxon>
        <taxon>Pseudomonadota</taxon>
        <taxon>Gammaproteobacteria</taxon>
        <taxon>Chromatiales</taxon>
        <taxon>Wenzhouxiangellaceae</taxon>
        <taxon>Elongatibacter</taxon>
    </lineage>
</organism>
<dbReference type="EC" id="4.1.3.3" evidence="6"/>
<dbReference type="SUPFAM" id="SSF51569">
    <property type="entry name" value="Aldolase"/>
    <property type="match status" value="1"/>
</dbReference>
<dbReference type="Gene3D" id="3.20.20.70">
    <property type="entry name" value="Aldolase class I"/>
    <property type="match status" value="1"/>
</dbReference>
<evidence type="ECO:0000313" key="7">
    <source>
        <dbReference type="Proteomes" id="UP001359886"/>
    </source>
</evidence>
<feature type="binding site" evidence="5">
    <location>
        <position position="51"/>
    </location>
    <ligand>
        <name>pyruvate</name>
        <dbReference type="ChEBI" id="CHEBI:15361"/>
    </ligand>
</feature>
<accession>A0AAW9RCC9</accession>
<dbReference type="Pfam" id="PF00701">
    <property type="entry name" value="DHDPS"/>
    <property type="match status" value="1"/>
</dbReference>
<dbReference type="GO" id="GO:0047448">
    <property type="term" value="F:5-dehydro-4-deoxyglucarate dehydratase activity"/>
    <property type="evidence" value="ECO:0007669"/>
    <property type="project" value="UniProtKB-EC"/>
</dbReference>
<dbReference type="InterPro" id="IPR013785">
    <property type="entry name" value="Aldolase_TIM"/>
</dbReference>
<dbReference type="Proteomes" id="UP001359886">
    <property type="component" value="Unassembled WGS sequence"/>
</dbReference>
<dbReference type="PANTHER" id="PTHR12128:SF66">
    <property type="entry name" value="4-HYDROXY-2-OXOGLUTARATE ALDOLASE, MITOCHONDRIAL"/>
    <property type="match status" value="1"/>
</dbReference>
<name>A0AAW9RCC9_9GAMM</name>
<dbReference type="SMART" id="SM01130">
    <property type="entry name" value="DHDPS"/>
    <property type="match status" value="1"/>
</dbReference>
<sequence>MDRNSVTWRGYIPAITTPFDAELRFDEKMLEDLLLWLQGEGMHGIVLAGTTGEWFSLTADERTALFRKAGSVLGGKLPLLAGCNAFTPNESIGYARAAKEHGFDGILLTPPPYVVPTDDEIVAFYRTVNDAIDLPICVYNWPPGTGVDLSLDVLKRIVALDKVVAVKNSTGDMGRFIECFFGLKDQVRYYGVPTNEFGASLYTHHAADGMIGSGAVLGRDHPAFFDCLDRGQLDEALACGEKDRILMTDWFTAGYRPRFGTVQALMKEALNAQGLPGGYPRPPVLPIADEGKKAIRDTLSRLGRSV</sequence>
<proteinExistence type="inferred from homology"/>
<dbReference type="RefSeq" id="WP_354695126.1">
    <property type="nucleotide sequence ID" value="NZ_JAZHOG010000005.1"/>
</dbReference>
<evidence type="ECO:0000256" key="4">
    <source>
        <dbReference type="PIRSR" id="PIRSR001365-1"/>
    </source>
</evidence>
<comment type="caution">
    <text evidence="6">The sequence shown here is derived from an EMBL/GenBank/DDBJ whole genome shotgun (WGS) entry which is preliminary data.</text>
</comment>